<reference evidence="4 5" key="2">
    <citation type="journal article" date="2020" name="Int. J. Syst. Evol. Microbiol.">
        <title>Sulfuracidifex tepidarius gen. nov., sp. nov. and transfer of Sulfolobus metallicus Huber and Stetter 1992 to the genus Sulfuracidifex as Sulfuracidifex metallicus comb. nov.</title>
        <authorList>
            <person name="Itoh T."/>
            <person name="Miura T."/>
            <person name="Sakai H.D."/>
            <person name="Kato S."/>
            <person name="Ohkuma M."/>
            <person name="Takashina T."/>
        </authorList>
    </citation>
    <scope>NUCLEOTIDE SEQUENCE</scope>
    <source>
        <strain evidence="3 5">IC-006</strain>
        <strain evidence="4">IC-007</strain>
    </source>
</reference>
<sequence length="399" mass="45525">MRFGKVCPIKLFSYSLLAIIVAVYTYFTVMTYAFVNAYIGDEVWYPTAAYNILKIIFHVTPPMYFPYSNEQGIQTYVNTCHPPLAKYFMATTIMMFGYQPFAWRIWSWVLGDLTLVVAFFLGKYLLGNQGTKAYLGGIVSTLLVALDPNFWLLHGVAMLEVYVSFFGILSLYFLLKKRLLLAAISLGLAMASKEPAYLLVIPFLYYVGEIKRSPVDRSIYGLGVPILTFATASIPIIAYYGGIIKWLKGTFLDRASWDITNGHISLADVSQISTPWGWFLNIHPFWMGFHFYATTNPFIMILWPILTVLVILAKEKNLIFTSMWAWTEWLGFLMVYFLGNHTLFSFYVTDFSPVMDVFVAVSVIYLVDRFVIRQDKTKVEENLVSGGGTETSKKKVEKL</sequence>
<dbReference type="EMBL" id="AP018930">
    <property type="protein sequence ID" value="BBG27529.1"/>
    <property type="molecule type" value="Genomic_DNA"/>
</dbReference>
<protein>
    <recommendedName>
        <fullName evidence="2">Glycosyltransferase RgtA/B/C/D-like domain-containing protein</fullName>
    </recommendedName>
</protein>
<feature type="transmembrane region" description="Helical" evidence="1">
    <location>
        <begin position="219"/>
        <end position="241"/>
    </location>
</feature>
<evidence type="ECO:0000259" key="2">
    <source>
        <dbReference type="Pfam" id="PF13231"/>
    </source>
</evidence>
<dbReference type="STRING" id="1294262.GCA_001316085_01764"/>
<feature type="transmembrane region" description="Helical" evidence="1">
    <location>
        <begin position="344"/>
        <end position="367"/>
    </location>
</feature>
<evidence type="ECO:0000256" key="1">
    <source>
        <dbReference type="SAM" id="Phobius"/>
    </source>
</evidence>
<dbReference type="OrthoDB" id="85618at2157"/>
<dbReference type="InterPro" id="IPR038731">
    <property type="entry name" value="RgtA/B/C-like"/>
</dbReference>
<evidence type="ECO:0000313" key="3">
    <source>
        <dbReference type="EMBL" id="BBG24740.1"/>
    </source>
</evidence>
<gene>
    <name evidence="3" type="ORF">IC006_2074</name>
    <name evidence="4" type="ORF">IC007_2083</name>
</gene>
<feature type="transmembrane region" description="Helical" evidence="1">
    <location>
        <begin position="12"/>
        <end position="35"/>
    </location>
</feature>
<keyword evidence="1" id="KW-0812">Transmembrane</keyword>
<feature type="transmembrane region" description="Helical" evidence="1">
    <location>
        <begin position="289"/>
        <end position="311"/>
    </location>
</feature>
<feature type="transmembrane region" description="Helical" evidence="1">
    <location>
        <begin position="133"/>
        <end position="151"/>
    </location>
</feature>
<proteinExistence type="predicted"/>
<evidence type="ECO:0000313" key="6">
    <source>
        <dbReference type="Proteomes" id="UP000325030"/>
    </source>
</evidence>
<name>A0A510E4W3_9CREN</name>
<feature type="domain" description="Glycosyltransferase RgtA/B/C/D-like" evidence="2">
    <location>
        <begin position="81"/>
        <end position="207"/>
    </location>
</feature>
<dbReference type="Proteomes" id="UP000325030">
    <property type="component" value="Chromosome"/>
</dbReference>
<reference evidence="6" key="1">
    <citation type="submission" date="2018-09" db="EMBL/GenBank/DDBJ databases">
        <title>Complete Genome Sequencing of Sulfolobus sp. JCM 16834.</title>
        <authorList>
            <person name="Kato S."/>
            <person name="Itoh T."/>
            <person name="Ohkuma M."/>
        </authorList>
    </citation>
    <scope>NUCLEOTIDE SEQUENCE [LARGE SCALE GENOMIC DNA]</scope>
    <source>
        <strain evidence="6">IC-007</strain>
    </source>
</reference>
<keyword evidence="5" id="KW-1185">Reference proteome</keyword>
<organism evidence="4 6">
    <name type="scientific">Sulfuracidifex tepidarius</name>
    <dbReference type="NCBI Taxonomy" id="1294262"/>
    <lineage>
        <taxon>Archaea</taxon>
        <taxon>Thermoproteota</taxon>
        <taxon>Thermoprotei</taxon>
        <taxon>Sulfolobales</taxon>
        <taxon>Sulfolobaceae</taxon>
        <taxon>Sulfuracidifex</taxon>
    </lineage>
</organism>
<dbReference type="GeneID" id="41718415"/>
<dbReference type="KEGG" id="step:IC006_2074"/>
<dbReference type="Pfam" id="PF13231">
    <property type="entry name" value="PMT_2"/>
    <property type="match status" value="1"/>
</dbReference>
<feature type="transmembrane region" description="Helical" evidence="1">
    <location>
        <begin position="105"/>
        <end position="126"/>
    </location>
</feature>
<dbReference type="AlphaFoldDB" id="A0A510E4W3"/>
<keyword evidence="1" id="KW-0472">Membrane</keyword>
<dbReference type="EMBL" id="AP018929">
    <property type="protein sequence ID" value="BBG24740.1"/>
    <property type="molecule type" value="Genomic_DNA"/>
</dbReference>
<feature type="transmembrane region" description="Helical" evidence="1">
    <location>
        <begin position="157"/>
        <end position="175"/>
    </location>
</feature>
<accession>A0A510DXM4</accession>
<evidence type="ECO:0000313" key="4">
    <source>
        <dbReference type="EMBL" id="BBG27529.1"/>
    </source>
</evidence>
<evidence type="ECO:0000313" key="5">
    <source>
        <dbReference type="Proteomes" id="UP000322983"/>
    </source>
</evidence>
<dbReference type="Proteomes" id="UP000322983">
    <property type="component" value="Chromosome"/>
</dbReference>
<accession>A0A510E4W3</accession>
<feature type="transmembrane region" description="Helical" evidence="1">
    <location>
        <begin position="318"/>
        <end position="338"/>
    </location>
</feature>
<keyword evidence="1" id="KW-1133">Transmembrane helix</keyword>
<dbReference type="RefSeq" id="WP_149528673.1">
    <property type="nucleotide sequence ID" value="NZ_AP018929.1"/>
</dbReference>